<dbReference type="PANTHER" id="PTHR30472:SF25">
    <property type="entry name" value="ABC TRANSPORTER PERMEASE PROTEIN MJ0876-RELATED"/>
    <property type="match status" value="1"/>
</dbReference>
<dbReference type="SUPFAM" id="SSF81345">
    <property type="entry name" value="ABC transporter involved in vitamin B12 uptake, BtuC"/>
    <property type="match status" value="1"/>
</dbReference>
<evidence type="ECO:0000256" key="7">
    <source>
        <dbReference type="ARBA" id="ARBA00023136"/>
    </source>
</evidence>
<dbReference type="Pfam" id="PF01032">
    <property type="entry name" value="FecCD"/>
    <property type="match status" value="1"/>
</dbReference>
<keyword evidence="3" id="KW-0813">Transport</keyword>
<evidence type="ECO:0000256" key="1">
    <source>
        <dbReference type="ARBA" id="ARBA00004651"/>
    </source>
</evidence>
<dbReference type="FunFam" id="1.10.3470.10:FF:000001">
    <property type="entry name" value="Vitamin B12 ABC transporter permease BtuC"/>
    <property type="match status" value="1"/>
</dbReference>
<evidence type="ECO:0000256" key="8">
    <source>
        <dbReference type="SAM" id="Phobius"/>
    </source>
</evidence>
<proteinExistence type="inferred from homology"/>
<feature type="transmembrane region" description="Helical" evidence="8">
    <location>
        <begin position="166"/>
        <end position="188"/>
    </location>
</feature>
<keyword evidence="10" id="KW-1185">Reference proteome</keyword>
<comment type="caution">
    <text evidence="9">The sequence shown here is derived from an EMBL/GenBank/DDBJ whole genome shotgun (WGS) entry which is preliminary data.</text>
</comment>
<gene>
    <name evidence="9" type="ORF">HRUBRA_02445</name>
</gene>
<comment type="similarity">
    <text evidence="2">Belongs to the binding-protein-dependent transport system permease family. FecCD subfamily.</text>
</comment>
<dbReference type="AlphaFoldDB" id="A0A095VNG0"/>
<dbReference type="GO" id="GO:0005886">
    <property type="term" value="C:plasma membrane"/>
    <property type="evidence" value="ECO:0007669"/>
    <property type="project" value="UniProtKB-SubCell"/>
</dbReference>
<feature type="transmembrane region" description="Helical" evidence="8">
    <location>
        <begin position="134"/>
        <end position="154"/>
    </location>
</feature>
<dbReference type="STRING" id="1265313.HRUBRA_02445"/>
<dbReference type="InterPro" id="IPR000522">
    <property type="entry name" value="ABC_transptr_permease_BtuC"/>
</dbReference>
<dbReference type="InterPro" id="IPR037294">
    <property type="entry name" value="ABC_BtuC-like"/>
</dbReference>
<keyword evidence="6 8" id="KW-1133">Transmembrane helix</keyword>
<dbReference type="HOGENOM" id="CLU_013016_0_0_6"/>
<evidence type="ECO:0000256" key="6">
    <source>
        <dbReference type="ARBA" id="ARBA00022989"/>
    </source>
</evidence>
<dbReference type="Gene3D" id="1.10.3470.10">
    <property type="entry name" value="ABC transporter involved in vitamin B12 uptake, BtuC"/>
    <property type="match status" value="1"/>
</dbReference>
<evidence type="ECO:0000313" key="10">
    <source>
        <dbReference type="Proteomes" id="UP000029640"/>
    </source>
</evidence>
<keyword evidence="4" id="KW-1003">Cell membrane</keyword>
<evidence type="ECO:0000256" key="2">
    <source>
        <dbReference type="ARBA" id="ARBA00007935"/>
    </source>
</evidence>
<feature type="transmembrane region" description="Helical" evidence="8">
    <location>
        <begin position="208"/>
        <end position="227"/>
    </location>
</feature>
<dbReference type="PANTHER" id="PTHR30472">
    <property type="entry name" value="FERRIC ENTEROBACTIN TRANSPORT SYSTEM PERMEASE PROTEIN"/>
    <property type="match status" value="1"/>
</dbReference>
<dbReference type="OrthoDB" id="9055647at2"/>
<dbReference type="PATRIC" id="fig|1265313.6.peg.2413"/>
<dbReference type="CDD" id="cd06550">
    <property type="entry name" value="TM_ABC_iron-siderophores_like"/>
    <property type="match status" value="1"/>
</dbReference>
<accession>A0A095VNG0</accession>
<evidence type="ECO:0000256" key="3">
    <source>
        <dbReference type="ARBA" id="ARBA00022448"/>
    </source>
</evidence>
<protein>
    <submittedName>
        <fullName evidence="9">Vitamin B12 ABC transporter, permease component BtuC</fullName>
    </submittedName>
</protein>
<feature type="transmembrane region" description="Helical" evidence="8">
    <location>
        <begin position="257"/>
        <end position="282"/>
    </location>
</feature>
<feature type="transmembrane region" description="Helical" evidence="8">
    <location>
        <begin position="325"/>
        <end position="344"/>
    </location>
</feature>
<feature type="transmembrane region" description="Helical" evidence="8">
    <location>
        <begin position="74"/>
        <end position="95"/>
    </location>
</feature>
<organism evidence="9 10">
    <name type="scientific">Pseudohaliea rubra DSM 19751</name>
    <dbReference type="NCBI Taxonomy" id="1265313"/>
    <lineage>
        <taxon>Bacteria</taxon>
        <taxon>Pseudomonadati</taxon>
        <taxon>Pseudomonadota</taxon>
        <taxon>Gammaproteobacteria</taxon>
        <taxon>Cellvibrionales</taxon>
        <taxon>Halieaceae</taxon>
        <taxon>Pseudohaliea</taxon>
    </lineage>
</organism>
<dbReference type="GO" id="GO:0033214">
    <property type="term" value="P:siderophore-iron import into cell"/>
    <property type="evidence" value="ECO:0007669"/>
    <property type="project" value="TreeGrafter"/>
</dbReference>
<evidence type="ECO:0000256" key="5">
    <source>
        <dbReference type="ARBA" id="ARBA00022692"/>
    </source>
</evidence>
<reference evidence="9 10" key="1">
    <citation type="journal article" date="2014" name="Genome Announc.">
        <title>Genome Sequence of Gammaproteobacterial Pseudohaliea rubra Type Strain DSM 19751, Isolated from Coastal Seawater of the Mediterranean Sea.</title>
        <authorList>
            <person name="Spring S."/>
            <person name="Fiebig A."/>
            <person name="Riedel T."/>
            <person name="Goker M."/>
            <person name="Klenk H.P."/>
        </authorList>
    </citation>
    <scope>NUCLEOTIDE SEQUENCE [LARGE SCALE GENOMIC DNA]</scope>
    <source>
        <strain evidence="9 10">DSM 19751</strain>
    </source>
</reference>
<dbReference type="Proteomes" id="UP000029640">
    <property type="component" value="Unassembled WGS sequence"/>
</dbReference>
<name>A0A095VNG0_9GAMM</name>
<keyword evidence="5 8" id="KW-0812">Transmembrane</keyword>
<comment type="subcellular location">
    <subcellularLocation>
        <location evidence="1">Cell membrane</location>
        <topology evidence="1">Multi-pass membrane protein</topology>
    </subcellularLocation>
</comment>
<sequence>MNELPLPWRQLWPLRAIPLPEPRLLALAALMLLAAATGVSVGAVPVPVLDLLLDRSTVTPLQAMVFSELRLPRVVLAGMVGAGLALAGACLQGLFRNPLAEPQLIGVSSGAALGAIAMIVFGEALALPEALSPYSLPAAAILGAVTVTGALYAFASRRGQGGVTTLLLVGIAVNALAGVGIGLFTWLANDGELRSLTFWSMGSFGGTQWRTALPAMALIALATAYLLPAARRLDLLQLGELEAARLGVCVVALKRRLVFGVAVAVGAGVAVAGIIGFVGLVVPHIARLLGGVHHRYVLPASALLGATLAITADLGARTLVVPAEMPVGLITSAIGAPFFLWLVLRLRR</sequence>
<keyword evidence="7 8" id="KW-0472">Membrane</keyword>
<feature type="transmembrane region" description="Helical" evidence="8">
    <location>
        <begin position="104"/>
        <end position="122"/>
    </location>
</feature>
<evidence type="ECO:0000256" key="4">
    <source>
        <dbReference type="ARBA" id="ARBA00022475"/>
    </source>
</evidence>
<dbReference type="RefSeq" id="WP_035515983.1">
    <property type="nucleotide sequence ID" value="NZ_KN234759.1"/>
</dbReference>
<evidence type="ECO:0000313" key="9">
    <source>
        <dbReference type="EMBL" id="KGE03007.1"/>
    </source>
</evidence>
<dbReference type="GO" id="GO:0022857">
    <property type="term" value="F:transmembrane transporter activity"/>
    <property type="evidence" value="ECO:0007669"/>
    <property type="project" value="InterPro"/>
</dbReference>
<dbReference type="eggNOG" id="COG0609">
    <property type="taxonomic scope" value="Bacteria"/>
</dbReference>
<dbReference type="EMBL" id="AUVB01000077">
    <property type="protein sequence ID" value="KGE03007.1"/>
    <property type="molecule type" value="Genomic_DNA"/>
</dbReference>